<comment type="caution">
    <text evidence="4">The sequence shown here is derived from an EMBL/GenBank/DDBJ whole genome shotgun (WGS) entry which is preliminary data.</text>
</comment>
<dbReference type="RefSeq" id="WP_379777624.1">
    <property type="nucleotide sequence ID" value="NZ_JBHSMZ010000026.1"/>
</dbReference>
<keyword evidence="5" id="KW-1185">Reference proteome</keyword>
<protein>
    <submittedName>
        <fullName evidence="4">T6SS immunity protein Tli4 family protein</fullName>
    </submittedName>
</protein>
<feature type="domain" description="Tle cognate immunity protein 4 C-terminal" evidence="2">
    <location>
        <begin position="193"/>
        <end position="360"/>
    </location>
</feature>
<dbReference type="Pfam" id="PF18426">
    <property type="entry name" value="Tli4_C"/>
    <property type="match status" value="1"/>
</dbReference>
<evidence type="ECO:0000259" key="2">
    <source>
        <dbReference type="Pfam" id="PF18426"/>
    </source>
</evidence>
<name>A0ABW0S5J9_9BURK</name>
<feature type="domain" description="Tle cognate immunity protein 4 N-terminal" evidence="3">
    <location>
        <begin position="61"/>
        <end position="145"/>
    </location>
</feature>
<evidence type="ECO:0000256" key="1">
    <source>
        <dbReference type="SAM" id="Phobius"/>
    </source>
</evidence>
<keyword evidence="1" id="KW-1133">Transmembrane helix</keyword>
<dbReference type="Pfam" id="PF18443">
    <property type="entry name" value="Tli4_N"/>
    <property type="match status" value="1"/>
</dbReference>
<evidence type="ECO:0000259" key="3">
    <source>
        <dbReference type="Pfam" id="PF18443"/>
    </source>
</evidence>
<sequence length="361" mass="39730">MAIVNRRDSGKAGTRIAVITFIAFLILLFLFNCQKYSYKERGVPNRIEPSRKLSELFSKTKDVCFGRYVLTVPAEARLVFGYQEFPAEITTHKNAAGQAKHLADAFIVELKKERNDAEVTYLGPGAIPSSVQIRFFASAFLKQEGAQGIRNFNQIGDHVFEYGWGSGEEESADQIIKRMAEIARNLRVRDNAEVPKEPGVCIDEGFIADNTSNDQEIFGAGISLPSIPDVRFSIRSNKNASTEGPNGVGLIERHKGAMTAQGIVFPVVADLARLRMGRHMVNSWDGEEVLLRHNGEEGAIAHEFLWAFVGKTGDGAKPASVNIHLDTGVAADTKFATRGSLSDDEAVALWDKLLSGLRFRN</sequence>
<dbReference type="InterPro" id="IPR041290">
    <property type="entry name" value="Tli4_C"/>
</dbReference>
<reference evidence="5" key="1">
    <citation type="journal article" date="2019" name="Int. J. Syst. Evol. Microbiol.">
        <title>The Global Catalogue of Microorganisms (GCM) 10K type strain sequencing project: providing services to taxonomists for standard genome sequencing and annotation.</title>
        <authorList>
            <consortium name="The Broad Institute Genomics Platform"/>
            <consortium name="The Broad Institute Genome Sequencing Center for Infectious Disease"/>
            <person name="Wu L."/>
            <person name="Ma J."/>
        </authorList>
    </citation>
    <scope>NUCLEOTIDE SEQUENCE [LARGE SCALE GENOMIC DNA]</scope>
    <source>
        <strain evidence="5">CGMCC 4.5798</strain>
    </source>
</reference>
<feature type="transmembrane region" description="Helical" evidence="1">
    <location>
        <begin position="12"/>
        <end position="31"/>
    </location>
</feature>
<dbReference type="EMBL" id="JBHSMZ010000026">
    <property type="protein sequence ID" value="MFC5552303.1"/>
    <property type="molecule type" value="Genomic_DNA"/>
</dbReference>
<evidence type="ECO:0000313" key="4">
    <source>
        <dbReference type="EMBL" id="MFC5552303.1"/>
    </source>
</evidence>
<proteinExistence type="predicted"/>
<gene>
    <name evidence="4" type="ORF">ACFPO9_27625</name>
</gene>
<evidence type="ECO:0000313" key="5">
    <source>
        <dbReference type="Proteomes" id="UP001596086"/>
    </source>
</evidence>
<dbReference type="Proteomes" id="UP001596086">
    <property type="component" value="Unassembled WGS sequence"/>
</dbReference>
<dbReference type="InterPro" id="IPR040761">
    <property type="entry name" value="Tli4_N"/>
</dbReference>
<accession>A0ABW0S5J9</accession>
<keyword evidence="1" id="KW-0812">Transmembrane</keyword>
<keyword evidence="1" id="KW-0472">Membrane</keyword>
<organism evidence="4 5">
    <name type="scientific">Massilia aerilata</name>
    <dbReference type="NCBI Taxonomy" id="453817"/>
    <lineage>
        <taxon>Bacteria</taxon>
        <taxon>Pseudomonadati</taxon>
        <taxon>Pseudomonadota</taxon>
        <taxon>Betaproteobacteria</taxon>
        <taxon>Burkholderiales</taxon>
        <taxon>Oxalobacteraceae</taxon>
        <taxon>Telluria group</taxon>
        <taxon>Massilia</taxon>
    </lineage>
</organism>